<organism evidence="2 3">
    <name type="scientific">Nonomuraea rubra</name>
    <dbReference type="NCBI Taxonomy" id="46180"/>
    <lineage>
        <taxon>Bacteria</taxon>
        <taxon>Bacillati</taxon>
        <taxon>Actinomycetota</taxon>
        <taxon>Actinomycetes</taxon>
        <taxon>Streptosporangiales</taxon>
        <taxon>Streptosporangiaceae</taxon>
        <taxon>Nonomuraea</taxon>
    </lineage>
</organism>
<gene>
    <name evidence="2" type="ORF">HD593_012092</name>
</gene>
<reference evidence="2 3" key="1">
    <citation type="submission" date="2020-08" db="EMBL/GenBank/DDBJ databases">
        <title>Sequencing the genomes of 1000 actinobacteria strains.</title>
        <authorList>
            <person name="Klenk H.-P."/>
        </authorList>
    </citation>
    <scope>NUCLEOTIDE SEQUENCE [LARGE SCALE GENOMIC DNA]</scope>
    <source>
        <strain evidence="2 3">DSM 43768</strain>
    </source>
</reference>
<evidence type="ECO:0008006" key="4">
    <source>
        <dbReference type="Google" id="ProtNLM"/>
    </source>
</evidence>
<name>A0A7X0P8F1_9ACTN</name>
<evidence type="ECO:0000313" key="2">
    <source>
        <dbReference type="EMBL" id="MBB6557202.1"/>
    </source>
</evidence>
<dbReference type="EMBL" id="JACHMI010000002">
    <property type="protein sequence ID" value="MBB6557202.1"/>
    <property type="molecule type" value="Genomic_DNA"/>
</dbReference>
<feature type="region of interest" description="Disordered" evidence="1">
    <location>
        <begin position="130"/>
        <end position="181"/>
    </location>
</feature>
<feature type="compositionally biased region" description="Low complexity" evidence="1">
    <location>
        <begin position="167"/>
        <end position="178"/>
    </location>
</feature>
<protein>
    <recommendedName>
        <fullName evidence="4">Helix-turn-helix domain-containing protein</fullName>
    </recommendedName>
</protein>
<feature type="compositionally biased region" description="Polar residues" evidence="1">
    <location>
        <begin position="136"/>
        <end position="145"/>
    </location>
</feature>
<accession>A0A7X0P8F1</accession>
<proteinExistence type="predicted"/>
<sequence length="357" mass="39947">MPEGMRRAPSQQAFIRAVKQHADALTLKCHAYRNLTEVAGKLADWADWTTLTTRPTEQRIADDLDLALSTVKRWIRWLREHGFLGVVEEGTTVRFRRGNRCGLDDDGHGNRAAVWVLCVPAPELDDHYLRTDKTTTEPPSCTSRRGVQEGPTHAREERSTPRRRNRISTTTEATATPGTRKHALQIAQKIHDASTTLRRLSPWYIRHLTRVFVAAGWTAGDVLHALDHQPDGAAWTYTWTSRDQIRNVPGWVRFRLSMWLDEHGRPLPGKSQRLAAAAAKLRAEQAVMREQFEAMNARRVGGPVELPPRLSRAEALAPPPVRVRGSGSGPSAAYRAARTALDEKRLGEAHRVAASTS</sequence>
<comment type="caution">
    <text evidence="2">The sequence shown here is derived from an EMBL/GenBank/DDBJ whole genome shotgun (WGS) entry which is preliminary data.</text>
</comment>
<dbReference type="AlphaFoldDB" id="A0A7X0P8F1"/>
<dbReference type="Proteomes" id="UP000565579">
    <property type="component" value="Unassembled WGS sequence"/>
</dbReference>
<evidence type="ECO:0000313" key="3">
    <source>
        <dbReference type="Proteomes" id="UP000565579"/>
    </source>
</evidence>
<keyword evidence="3" id="KW-1185">Reference proteome</keyword>
<evidence type="ECO:0000256" key="1">
    <source>
        <dbReference type="SAM" id="MobiDB-lite"/>
    </source>
</evidence>
<dbReference type="RefSeq" id="WP_185112789.1">
    <property type="nucleotide sequence ID" value="NZ_JACHMI010000002.1"/>
</dbReference>